<gene>
    <name evidence="12" type="ORF">glysoja_040543</name>
</gene>
<dbReference type="CDD" id="cd15798">
    <property type="entry name" value="PMEI-like_3"/>
    <property type="match status" value="1"/>
</dbReference>
<accession>A0A0B2PMJ4</accession>
<evidence type="ECO:0000313" key="12">
    <source>
        <dbReference type="EMBL" id="KHN10315.1"/>
    </source>
</evidence>
<evidence type="ECO:0000256" key="8">
    <source>
        <dbReference type="PROSITE-ProRule" id="PRU10040"/>
    </source>
</evidence>
<proteinExistence type="inferred from homology"/>
<name>A0A0B2PMJ4_GLYSO</name>
<dbReference type="GO" id="GO:0045490">
    <property type="term" value="P:pectin catabolic process"/>
    <property type="evidence" value="ECO:0007669"/>
    <property type="project" value="UniProtKB-UniPathway"/>
</dbReference>
<dbReference type="InterPro" id="IPR012334">
    <property type="entry name" value="Pectin_lyas_fold"/>
</dbReference>
<dbReference type="FunFam" id="2.160.20.10:FF:000001">
    <property type="entry name" value="Pectinesterase"/>
    <property type="match status" value="1"/>
</dbReference>
<evidence type="ECO:0000256" key="7">
    <source>
        <dbReference type="ARBA" id="ARBA00023085"/>
    </source>
</evidence>
<evidence type="ECO:0000256" key="9">
    <source>
        <dbReference type="SAM" id="MobiDB-lite"/>
    </source>
</evidence>
<dbReference type="InterPro" id="IPR000070">
    <property type="entry name" value="Pectinesterase_cat"/>
</dbReference>
<dbReference type="Pfam" id="PF01095">
    <property type="entry name" value="Pectinesterase"/>
    <property type="match status" value="1"/>
</dbReference>
<evidence type="ECO:0000256" key="1">
    <source>
        <dbReference type="ARBA" id="ARBA00004191"/>
    </source>
</evidence>
<evidence type="ECO:0000256" key="3">
    <source>
        <dbReference type="ARBA" id="ARBA00006027"/>
    </source>
</evidence>
<evidence type="ECO:0000256" key="5">
    <source>
        <dbReference type="ARBA" id="ARBA00022512"/>
    </source>
</evidence>
<dbReference type="InterPro" id="IPR011050">
    <property type="entry name" value="Pectin_lyase_fold/virulence"/>
</dbReference>
<dbReference type="GO" id="GO:0004857">
    <property type="term" value="F:enzyme inhibitor activity"/>
    <property type="evidence" value="ECO:0007669"/>
    <property type="project" value="InterPro"/>
</dbReference>
<feature type="region of interest" description="Disordered" evidence="9">
    <location>
        <begin position="23"/>
        <end position="199"/>
    </location>
</feature>
<dbReference type="Gene3D" id="1.20.140.40">
    <property type="entry name" value="Invertase/pectin methylesterase inhibitor family protein"/>
    <property type="match status" value="1"/>
</dbReference>
<dbReference type="PRINTS" id="PR01217">
    <property type="entry name" value="PRICHEXTENSN"/>
</dbReference>
<comment type="similarity">
    <text evidence="3">In the N-terminal section; belongs to the PMEI family.</text>
</comment>
<evidence type="ECO:0000256" key="2">
    <source>
        <dbReference type="ARBA" id="ARBA00005184"/>
    </source>
</evidence>
<feature type="compositionally biased region" description="Pro residues" evidence="9">
    <location>
        <begin position="27"/>
        <end position="49"/>
    </location>
</feature>
<feature type="compositionally biased region" description="Pro residues" evidence="9">
    <location>
        <begin position="57"/>
        <end position="193"/>
    </location>
</feature>
<dbReference type="GO" id="GO:0042545">
    <property type="term" value="P:cell wall modification"/>
    <property type="evidence" value="ECO:0007669"/>
    <property type="project" value="InterPro"/>
</dbReference>
<keyword evidence="5" id="KW-0964">Secreted</keyword>
<sequence>MSTPPVSFLFLLLFSLVVPSLLAQAPSPSPTHSPHPPPSPKDTPPPSTSTPPSSKHSPPPPSSPPPSPKHAPPPLPPSSPPPPSPKHAPPPPPPPPPPSSPPPPSPKHAPPPPPSSSPPPPSPKHAPPPPFSPPPSQTHVPPPPPSPSSPKHAPPPPTPSPPSSTHSPPPPPPSPTPPPARAPSPPPPPPPSSPSSACKSTLYPKLCRSILSSIRSSPSDPYNLGKFSIKQSLKQAKKLVKVFKNFLTKHKSSSSLNTAEIAALEDCSELNKLSIDYLESVSIELKSIDSNNTELVEKIETYLSAVATNHYTCYDGLVVIKSNIANAIAVPLKNVTQLYSVSLGLFTQALKKNLKKHKTRKHGLPTKDYKVRQPLRKLIKLLHTKYSCTGSSNCSTRSERILQESENKGVLLKEFAIVSLDGTENFTSIGDAIAAAPDNLRPEDGYFLIYAREGNYEEYVTVPIQKKNILLIGDGINKTCMTGNHSVVDGWTTFNSSTFAVSGERFVAVDVTFRNTAGPQKHQAVALRNNADLSTFYRCSFEGYQDTLYVHSLRQFYRECDIYGTVDFIFGNAAVVFQSCNIYARKPMPNQKNAVTAQGRTDPNQNTGISIQNCKIDAAPDLAADLNSTENYLGRPWKVYSRTVFMQSYIGELIQSAGWLEWNGTDGLNTLFYGEFKNFGPGSDTSKRVQWSGYNLLSATQARNFTVHNFTLGYTWLPDTDIPYSEGL</sequence>
<dbReference type="PANTHER" id="PTHR31707">
    <property type="entry name" value="PECTINESTERASE"/>
    <property type="match status" value="1"/>
</dbReference>
<dbReference type="EMBL" id="KN664726">
    <property type="protein sequence ID" value="KHN10315.1"/>
    <property type="molecule type" value="Genomic_DNA"/>
</dbReference>
<organism evidence="12">
    <name type="scientific">Glycine soja</name>
    <name type="common">Wild soybean</name>
    <dbReference type="NCBI Taxonomy" id="3848"/>
    <lineage>
        <taxon>Eukaryota</taxon>
        <taxon>Viridiplantae</taxon>
        <taxon>Streptophyta</taxon>
        <taxon>Embryophyta</taxon>
        <taxon>Tracheophyta</taxon>
        <taxon>Spermatophyta</taxon>
        <taxon>Magnoliopsida</taxon>
        <taxon>eudicotyledons</taxon>
        <taxon>Gunneridae</taxon>
        <taxon>Pentapetalae</taxon>
        <taxon>rosids</taxon>
        <taxon>fabids</taxon>
        <taxon>Fabales</taxon>
        <taxon>Fabaceae</taxon>
        <taxon>Papilionoideae</taxon>
        <taxon>50 kb inversion clade</taxon>
        <taxon>NPAAA clade</taxon>
        <taxon>indigoferoid/millettioid clade</taxon>
        <taxon>Phaseoleae</taxon>
        <taxon>Glycine</taxon>
        <taxon>Glycine subgen. Soja</taxon>
    </lineage>
</organism>
<dbReference type="UniPathway" id="UPA00545">
    <property type="reaction ID" value="UER00823"/>
</dbReference>
<dbReference type="Pfam" id="PF04043">
    <property type="entry name" value="PMEI"/>
    <property type="match status" value="1"/>
</dbReference>
<dbReference type="SUPFAM" id="SSF51126">
    <property type="entry name" value="Pectin lyase-like"/>
    <property type="match status" value="1"/>
</dbReference>
<dbReference type="PROSITE" id="PS00503">
    <property type="entry name" value="PECTINESTERASE_2"/>
    <property type="match status" value="1"/>
</dbReference>
<keyword evidence="10" id="KW-0732">Signal</keyword>
<feature type="active site" evidence="8">
    <location>
        <position position="567"/>
    </location>
</feature>
<dbReference type="SMART" id="SM00856">
    <property type="entry name" value="PMEI"/>
    <property type="match status" value="1"/>
</dbReference>
<dbReference type="Gene3D" id="2.160.20.10">
    <property type="entry name" value="Single-stranded right-handed beta-helix, Pectin lyase-like"/>
    <property type="match status" value="1"/>
</dbReference>
<evidence type="ECO:0000256" key="6">
    <source>
        <dbReference type="ARBA" id="ARBA00022801"/>
    </source>
</evidence>
<dbReference type="InterPro" id="IPR033131">
    <property type="entry name" value="Pectinesterase_Asp_AS"/>
</dbReference>
<dbReference type="SUPFAM" id="SSF101148">
    <property type="entry name" value="Plant invertase/pectin methylesterase inhibitor"/>
    <property type="match status" value="1"/>
</dbReference>
<dbReference type="AlphaFoldDB" id="A0A0B2PMJ4"/>
<dbReference type="InterPro" id="IPR035513">
    <property type="entry name" value="Invertase/methylesterase_inhib"/>
</dbReference>
<evidence type="ECO:0000259" key="11">
    <source>
        <dbReference type="SMART" id="SM00856"/>
    </source>
</evidence>
<comment type="similarity">
    <text evidence="4">In the C-terminal section; belongs to the pectinesterase family.</text>
</comment>
<dbReference type="Proteomes" id="UP000053555">
    <property type="component" value="Unassembled WGS sequence"/>
</dbReference>
<protein>
    <submittedName>
        <fullName evidence="12">Putative pectinesterase/pectinesterase inhibitor 25</fullName>
        <ecNumber evidence="12">3.1.1.11</ecNumber>
    </submittedName>
</protein>
<feature type="domain" description="Pectinesterase inhibitor" evidence="11">
    <location>
        <begin position="189"/>
        <end position="345"/>
    </location>
</feature>
<keyword evidence="6 12" id="KW-0378">Hydrolase</keyword>
<keyword evidence="7" id="KW-0063">Aspartyl esterase</keyword>
<comment type="pathway">
    <text evidence="2">Glycan metabolism; pectin degradation; 2-dehydro-3-deoxy-D-gluconate from pectin: step 1/5.</text>
</comment>
<reference evidence="12" key="1">
    <citation type="submission" date="2014-07" db="EMBL/GenBank/DDBJ databases">
        <title>Identification of a novel salt tolerance gene in wild soybean by whole-genome sequencing.</title>
        <authorList>
            <person name="Lam H.-M."/>
            <person name="Qi X."/>
            <person name="Li M.-W."/>
            <person name="Liu X."/>
            <person name="Xie M."/>
            <person name="Ni M."/>
            <person name="Xu X."/>
        </authorList>
    </citation>
    <scope>NUCLEOTIDE SEQUENCE [LARGE SCALE GENOMIC DNA]</scope>
    <source>
        <tissue evidence="12">Root</tissue>
    </source>
</reference>
<dbReference type="EC" id="3.1.1.11" evidence="12"/>
<dbReference type="NCBIfam" id="TIGR01614">
    <property type="entry name" value="PME_inhib"/>
    <property type="match status" value="1"/>
</dbReference>
<evidence type="ECO:0000256" key="4">
    <source>
        <dbReference type="ARBA" id="ARBA00007786"/>
    </source>
</evidence>
<comment type="subcellular location">
    <subcellularLocation>
        <location evidence="1">Secreted</location>
        <location evidence="1">Cell wall</location>
    </subcellularLocation>
</comment>
<keyword evidence="5" id="KW-0134">Cell wall</keyword>
<dbReference type="InterPro" id="IPR006501">
    <property type="entry name" value="Pectinesterase_inhib_dom"/>
</dbReference>
<dbReference type="GO" id="GO:0030599">
    <property type="term" value="F:pectinesterase activity"/>
    <property type="evidence" value="ECO:0007669"/>
    <property type="project" value="UniProtKB-EC"/>
</dbReference>
<evidence type="ECO:0000256" key="10">
    <source>
        <dbReference type="SAM" id="SignalP"/>
    </source>
</evidence>
<feature type="signal peptide" evidence="10">
    <location>
        <begin position="1"/>
        <end position="23"/>
    </location>
</feature>
<feature type="chain" id="PRO_5011112216" evidence="10">
    <location>
        <begin position="24"/>
        <end position="728"/>
    </location>
</feature>